<sequence length="356" mass="38425">MRGIGPLLRKDIAWGKHRLLALVVLFVLVPAVVAGGTLFFEHTLPENSPVAITPTDEDVTEADLDVVRGGVAFVSDPKIVDSRDAAFSQLRREQVYAVIEVPPGITDTDGSATIDISVHGSVTIYRMPSQVLGTMLSDSLDEMLPADITGERHVIGDRKSLSEYLLPTMAMLVVMLVAFAYVPAVLAREAQVFDRLRLDSSLHRLVVAKLVFVTGLVLVSLGVIYLVGRLLGYGLQPPSVVAVGVLVLSFMGLSGLSISISFATDFSDAGRVLNVVCFFVLVVLSNLAYPAGFFSPLSKFVARHNPLHYAMIVVRSELLRAVPARVYAPWIAAVAVVAGLSLSGMWLTIETYKRGH</sequence>
<gene>
    <name evidence="7" type="ordered locus">Huta_1655</name>
</gene>
<comment type="subcellular location">
    <subcellularLocation>
        <location evidence="1">Membrane</location>
        <topology evidence="1">Multi-pass membrane protein</topology>
    </subcellularLocation>
</comment>
<keyword evidence="4 5" id="KW-0472">Membrane</keyword>
<evidence type="ECO:0000256" key="1">
    <source>
        <dbReference type="ARBA" id="ARBA00004141"/>
    </source>
</evidence>
<keyword evidence="8" id="KW-1185">Reference proteome</keyword>
<evidence type="ECO:0000256" key="5">
    <source>
        <dbReference type="SAM" id="Phobius"/>
    </source>
</evidence>
<dbReference type="Proteomes" id="UP000002071">
    <property type="component" value="Chromosome"/>
</dbReference>
<protein>
    <submittedName>
        <fullName evidence="7">ABC-2 type transporter</fullName>
    </submittedName>
</protein>
<feature type="transmembrane region" description="Helical" evidence="5">
    <location>
        <begin position="272"/>
        <end position="289"/>
    </location>
</feature>
<feature type="transmembrane region" description="Helical" evidence="5">
    <location>
        <begin position="327"/>
        <end position="349"/>
    </location>
</feature>
<dbReference type="PANTHER" id="PTHR43077:SF10">
    <property type="entry name" value="TRANSPORT PERMEASE PROTEIN"/>
    <property type="match status" value="1"/>
</dbReference>
<dbReference type="PANTHER" id="PTHR43077">
    <property type="entry name" value="TRANSPORT PERMEASE YVFS-RELATED"/>
    <property type="match status" value="1"/>
</dbReference>
<accession>C7NQS4</accession>
<dbReference type="GeneID" id="8383935"/>
<proteinExistence type="predicted"/>
<reference evidence="7 8" key="1">
    <citation type="journal article" date="2009" name="Stand. Genomic Sci.">
        <title>Complete genome sequence of Halorhabdus utahensis type strain (AX-2).</title>
        <authorList>
            <person name="Anderson I."/>
            <person name="Tindall B.J."/>
            <person name="Pomrenke H."/>
            <person name="Goker M."/>
            <person name="Lapidus A."/>
            <person name="Nolan M."/>
            <person name="Copeland A."/>
            <person name="Glavina Del Rio T."/>
            <person name="Chen F."/>
            <person name="Tice H."/>
            <person name="Cheng J.F."/>
            <person name="Lucas S."/>
            <person name="Chertkov O."/>
            <person name="Bruce D."/>
            <person name="Brettin T."/>
            <person name="Detter J.C."/>
            <person name="Han C."/>
            <person name="Goodwin L."/>
            <person name="Land M."/>
            <person name="Hauser L."/>
            <person name="Chang Y.J."/>
            <person name="Jeffries C.D."/>
            <person name="Pitluck S."/>
            <person name="Pati A."/>
            <person name="Mavromatis K."/>
            <person name="Ivanova N."/>
            <person name="Ovchinnikova G."/>
            <person name="Chen A."/>
            <person name="Palaniappan K."/>
            <person name="Chain P."/>
            <person name="Rohde M."/>
            <person name="Bristow J."/>
            <person name="Eisen J.A."/>
            <person name="Markowitz V."/>
            <person name="Hugenholtz P."/>
            <person name="Kyrpides N.C."/>
            <person name="Klenk H.P."/>
        </authorList>
    </citation>
    <scope>NUCLEOTIDE SEQUENCE [LARGE SCALE GENOMIC DNA]</scope>
    <source>
        <strain evidence="8">DSM 12940 / JCM 11049 / AX-2</strain>
    </source>
</reference>
<evidence type="ECO:0000313" key="8">
    <source>
        <dbReference type="Proteomes" id="UP000002071"/>
    </source>
</evidence>
<dbReference type="InterPro" id="IPR051328">
    <property type="entry name" value="T7SS_ABC-Transporter"/>
</dbReference>
<dbReference type="GO" id="GO:0140359">
    <property type="term" value="F:ABC-type transporter activity"/>
    <property type="evidence" value="ECO:0007669"/>
    <property type="project" value="InterPro"/>
</dbReference>
<dbReference type="OrthoDB" id="102449at2157"/>
<evidence type="ECO:0000256" key="2">
    <source>
        <dbReference type="ARBA" id="ARBA00022692"/>
    </source>
</evidence>
<evidence type="ECO:0000259" key="6">
    <source>
        <dbReference type="Pfam" id="PF12698"/>
    </source>
</evidence>
<feature type="transmembrane region" description="Helical" evidence="5">
    <location>
        <begin position="206"/>
        <end position="228"/>
    </location>
</feature>
<dbReference type="RefSeq" id="WP_015789401.1">
    <property type="nucleotide sequence ID" value="NC_013158.1"/>
</dbReference>
<dbReference type="HOGENOM" id="CLU_066578_0_0_2"/>
<name>C7NQS4_HALUD</name>
<feature type="transmembrane region" description="Helical" evidence="5">
    <location>
        <begin position="20"/>
        <end position="40"/>
    </location>
</feature>
<evidence type="ECO:0000256" key="3">
    <source>
        <dbReference type="ARBA" id="ARBA00022989"/>
    </source>
</evidence>
<dbReference type="EMBL" id="CP001687">
    <property type="protein sequence ID" value="ACV11828.1"/>
    <property type="molecule type" value="Genomic_DNA"/>
</dbReference>
<dbReference type="InterPro" id="IPR013525">
    <property type="entry name" value="ABC2_TM"/>
</dbReference>
<feature type="transmembrane region" description="Helical" evidence="5">
    <location>
        <begin position="164"/>
        <end position="186"/>
    </location>
</feature>
<dbReference type="AlphaFoldDB" id="C7NQS4"/>
<dbReference type="eggNOG" id="arCOG01464">
    <property type="taxonomic scope" value="Archaea"/>
</dbReference>
<evidence type="ECO:0000256" key="4">
    <source>
        <dbReference type="ARBA" id="ARBA00023136"/>
    </source>
</evidence>
<dbReference type="STRING" id="519442.Huta_1655"/>
<dbReference type="KEGG" id="hut:Huta_1655"/>
<feature type="transmembrane region" description="Helical" evidence="5">
    <location>
        <begin position="240"/>
        <end position="260"/>
    </location>
</feature>
<keyword evidence="2 5" id="KW-0812">Transmembrane</keyword>
<dbReference type="GO" id="GO:0016020">
    <property type="term" value="C:membrane"/>
    <property type="evidence" value="ECO:0007669"/>
    <property type="project" value="UniProtKB-SubCell"/>
</dbReference>
<dbReference type="Pfam" id="PF12698">
    <property type="entry name" value="ABC2_membrane_3"/>
    <property type="match status" value="1"/>
</dbReference>
<feature type="domain" description="ABC-2 type transporter transmembrane" evidence="6">
    <location>
        <begin position="23"/>
        <end position="337"/>
    </location>
</feature>
<organism evidence="7 8">
    <name type="scientific">Halorhabdus utahensis (strain DSM 12940 / JCM 11049 / AX-2)</name>
    <dbReference type="NCBI Taxonomy" id="519442"/>
    <lineage>
        <taxon>Archaea</taxon>
        <taxon>Methanobacteriati</taxon>
        <taxon>Methanobacteriota</taxon>
        <taxon>Stenosarchaea group</taxon>
        <taxon>Halobacteria</taxon>
        <taxon>Halobacteriales</taxon>
        <taxon>Haloarculaceae</taxon>
        <taxon>Halorhabdus</taxon>
    </lineage>
</organism>
<keyword evidence="3 5" id="KW-1133">Transmembrane helix</keyword>
<evidence type="ECO:0000313" key="7">
    <source>
        <dbReference type="EMBL" id="ACV11828.1"/>
    </source>
</evidence>